<name>E7N0Y6_9FIRM</name>
<dbReference type="Proteomes" id="UP000004633">
    <property type="component" value="Unassembled WGS sequence"/>
</dbReference>
<dbReference type="PANTHER" id="PTHR21240">
    <property type="entry name" value="2-AMINO-3-CARBOXYLMUCONATE-6-SEMIALDEHYDE DECARBOXYLASE"/>
    <property type="match status" value="1"/>
</dbReference>
<evidence type="ECO:0000313" key="4">
    <source>
        <dbReference type="Proteomes" id="UP000004633"/>
    </source>
</evidence>
<gene>
    <name evidence="3" type="ORF">HMPREF9555_00637</name>
</gene>
<dbReference type="InterPro" id="IPR006680">
    <property type="entry name" value="Amidohydro-rel"/>
</dbReference>
<evidence type="ECO:0000259" key="2">
    <source>
        <dbReference type="Pfam" id="PF04909"/>
    </source>
</evidence>
<dbReference type="InterPro" id="IPR032465">
    <property type="entry name" value="ACMSD"/>
</dbReference>
<keyword evidence="4" id="KW-1185">Reference proteome</keyword>
<keyword evidence="1" id="KW-0456">Lyase</keyword>
<accession>E7N0Y6</accession>
<dbReference type="Pfam" id="PF04909">
    <property type="entry name" value="Amidohydro_2"/>
    <property type="match status" value="1"/>
</dbReference>
<dbReference type="GO" id="GO:0016831">
    <property type="term" value="F:carboxy-lyase activity"/>
    <property type="evidence" value="ECO:0007669"/>
    <property type="project" value="InterPro"/>
</dbReference>
<reference evidence="3 4" key="1">
    <citation type="submission" date="2010-08" db="EMBL/GenBank/DDBJ databases">
        <authorList>
            <person name="Weinstock G."/>
            <person name="Sodergren E."/>
            <person name="Clifton S."/>
            <person name="Fulton L."/>
            <person name="Fulton B."/>
            <person name="Courtney L."/>
            <person name="Fronick C."/>
            <person name="Harrison M."/>
            <person name="Strong C."/>
            <person name="Farmer C."/>
            <person name="Delahaunty K."/>
            <person name="Markovic C."/>
            <person name="Hall O."/>
            <person name="Minx P."/>
            <person name="Tomlinson C."/>
            <person name="Mitreva M."/>
            <person name="Hou S."/>
            <person name="Chen J."/>
            <person name="Wollam A."/>
            <person name="Pepin K.H."/>
            <person name="Johnson M."/>
            <person name="Bhonagiri V."/>
            <person name="Zhang X."/>
            <person name="Suruliraj S."/>
            <person name="Warren W."/>
            <person name="Chinwalla A."/>
            <person name="Mardis E.R."/>
            <person name="Wilson R.K."/>
        </authorList>
    </citation>
    <scope>NUCLEOTIDE SEQUENCE [LARGE SCALE GENOMIC DNA]</scope>
    <source>
        <strain evidence="3 4">F0399</strain>
    </source>
</reference>
<keyword evidence="3" id="KW-0378">Hydrolase</keyword>
<proteinExistence type="predicted"/>
<feature type="domain" description="Amidohydrolase-related" evidence="2">
    <location>
        <begin position="49"/>
        <end position="256"/>
    </location>
</feature>
<evidence type="ECO:0000313" key="3">
    <source>
        <dbReference type="EMBL" id="EFW30176.1"/>
    </source>
</evidence>
<sequence>MLPTSLQIQKMDEAQIDKTILFTTTPHVERAKTAALKDIDKEMAVLYRVLGGTYTPEERRAQMKACIVELTSAIASVPDRFFGFGPVPLGLSLPDTSAWIEQHVVRNALKGVGEFTPGSDAQMEELTPIFAALSSFPGLPVWVHTFHPIGIGGLKILMRLCEEYPSVPVIFGHMGGIHWMEAIAFAKNHNNVYLDLSAAFTTLSVKCALTEVPERCLFGSDAPFGAPLLCRQLIEYVSPSAVATEMALGNNIARLLQL</sequence>
<dbReference type="STRING" id="749551.HMPREF9555_00637"/>
<comment type="caution">
    <text evidence="3">The sequence shown here is derived from an EMBL/GenBank/DDBJ whole genome shotgun (WGS) entry which is preliminary data.</text>
</comment>
<organism evidence="3 4">
    <name type="scientific">Selenomonas artemidis F0399</name>
    <dbReference type="NCBI Taxonomy" id="749551"/>
    <lineage>
        <taxon>Bacteria</taxon>
        <taxon>Bacillati</taxon>
        <taxon>Bacillota</taxon>
        <taxon>Negativicutes</taxon>
        <taxon>Selenomonadales</taxon>
        <taxon>Selenomonadaceae</taxon>
        <taxon>Selenomonas</taxon>
    </lineage>
</organism>
<dbReference type="InterPro" id="IPR032466">
    <property type="entry name" value="Metal_Hydrolase"/>
</dbReference>
<dbReference type="HOGENOM" id="CLU_1037416_0_0_9"/>
<dbReference type="AlphaFoldDB" id="E7N0Y6"/>
<dbReference type="GO" id="GO:0016787">
    <property type="term" value="F:hydrolase activity"/>
    <property type="evidence" value="ECO:0007669"/>
    <property type="project" value="UniProtKB-KW"/>
</dbReference>
<dbReference type="Gene3D" id="3.20.20.140">
    <property type="entry name" value="Metal-dependent hydrolases"/>
    <property type="match status" value="1"/>
</dbReference>
<dbReference type="SUPFAM" id="SSF51556">
    <property type="entry name" value="Metallo-dependent hydrolases"/>
    <property type="match status" value="1"/>
</dbReference>
<evidence type="ECO:0000256" key="1">
    <source>
        <dbReference type="ARBA" id="ARBA00023239"/>
    </source>
</evidence>
<protein>
    <submittedName>
        <fullName evidence="3">Amidohydrolase family protein</fullName>
    </submittedName>
</protein>
<dbReference type="EMBL" id="AECV01000007">
    <property type="protein sequence ID" value="EFW30176.1"/>
    <property type="molecule type" value="Genomic_DNA"/>
</dbReference>